<evidence type="ECO:0000259" key="1">
    <source>
        <dbReference type="PROSITE" id="PS50851"/>
    </source>
</evidence>
<evidence type="ECO:0000313" key="3">
    <source>
        <dbReference type="Proteomes" id="UP000040453"/>
    </source>
</evidence>
<dbReference type="InterPro" id="IPR002545">
    <property type="entry name" value="CheW-lke_dom"/>
</dbReference>
<dbReference type="GO" id="GO:0006935">
    <property type="term" value="P:chemotaxis"/>
    <property type="evidence" value="ECO:0007669"/>
    <property type="project" value="InterPro"/>
</dbReference>
<reference evidence="2 3" key="1">
    <citation type="submission" date="2014-11" db="EMBL/GenBank/DDBJ databases">
        <authorList>
            <person name="Urmite Genomes Urmite Genomes"/>
        </authorList>
    </citation>
    <scope>NUCLEOTIDE SEQUENCE [LARGE SCALE GENOMIC DNA]</scope>
    <source>
        <strain evidence="2 3">Oc5</strain>
    </source>
</reference>
<sequence length="159" mass="18312">MTQEQLTPERLEKTIIFDLNGSEYGLPVNFVESIETSLPITRVPHEKNYIKGVINLRGKIIPVIDLRIRLEEEPEHNKEEDQIIITKIDETQVGLIIDNANDVLDIPVDLLENPPETIGTVKKEYIHSIAHLDNRLIVLLDIYKLLNLEEIKTKELDDQ</sequence>
<dbReference type="PANTHER" id="PTHR22617:SF23">
    <property type="entry name" value="CHEMOTAXIS PROTEIN CHEW"/>
    <property type="match status" value="1"/>
</dbReference>
<dbReference type="Gene3D" id="2.40.50.180">
    <property type="entry name" value="CheA-289, Domain 4"/>
    <property type="match status" value="1"/>
</dbReference>
<evidence type="ECO:0000313" key="2">
    <source>
        <dbReference type="EMBL" id="CEI84279.1"/>
    </source>
</evidence>
<dbReference type="PANTHER" id="PTHR22617">
    <property type="entry name" value="CHEMOTAXIS SENSOR HISTIDINE KINASE-RELATED"/>
    <property type="match status" value="1"/>
</dbReference>
<dbReference type="GO" id="GO:0007165">
    <property type="term" value="P:signal transduction"/>
    <property type="evidence" value="ECO:0007669"/>
    <property type="project" value="InterPro"/>
</dbReference>
<dbReference type="Proteomes" id="UP000040453">
    <property type="component" value="Unassembled WGS sequence"/>
</dbReference>
<dbReference type="EMBL" id="CDGG01000001">
    <property type="protein sequence ID" value="CEI84279.1"/>
    <property type="molecule type" value="Genomic_DNA"/>
</dbReference>
<dbReference type="Pfam" id="PF01584">
    <property type="entry name" value="CheW"/>
    <property type="match status" value="1"/>
</dbReference>
<dbReference type="OrthoDB" id="9794382at2"/>
<dbReference type="Gene3D" id="2.30.30.40">
    <property type="entry name" value="SH3 Domains"/>
    <property type="match status" value="1"/>
</dbReference>
<dbReference type="PROSITE" id="PS50851">
    <property type="entry name" value="CHEW"/>
    <property type="match status" value="1"/>
</dbReference>
<dbReference type="GO" id="GO:0005829">
    <property type="term" value="C:cytosol"/>
    <property type="evidence" value="ECO:0007669"/>
    <property type="project" value="TreeGrafter"/>
</dbReference>
<keyword evidence="3" id="KW-1185">Reference proteome</keyword>
<feature type="domain" description="CheW-like" evidence="1">
    <location>
        <begin position="11"/>
        <end position="151"/>
    </location>
</feature>
<name>A0A0A1MXK8_9BACI</name>
<dbReference type="STRING" id="545501.BN997_04223"/>
<organism evidence="2 3">
    <name type="scientific">Oceanobacillus oncorhynchi</name>
    <dbReference type="NCBI Taxonomy" id="545501"/>
    <lineage>
        <taxon>Bacteria</taxon>
        <taxon>Bacillati</taxon>
        <taxon>Bacillota</taxon>
        <taxon>Bacilli</taxon>
        <taxon>Bacillales</taxon>
        <taxon>Bacillaceae</taxon>
        <taxon>Oceanobacillus</taxon>
    </lineage>
</organism>
<dbReference type="SMART" id="SM00260">
    <property type="entry name" value="CheW"/>
    <property type="match status" value="1"/>
</dbReference>
<proteinExistence type="predicted"/>
<dbReference type="InterPro" id="IPR039315">
    <property type="entry name" value="CheW"/>
</dbReference>
<accession>A0A0A1MXK8</accession>
<dbReference type="InterPro" id="IPR036061">
    <property type="entry name" value="CheW-like_dom_sf"/>
</dbReference>
<dbReference type="RefSeq" id="WP_042535000.1">
    <property type="nucleotide sequence ID" value="NZ_CAXOIH010000001.1"/>
</dbReference>
<protein>
    <submittedName>
        <fullName evidence="2">Chemotaxis protein CheW</fullName>
    </submittedName>
</protein>
<gene>
    <name evidence="2" type="primary">cheW_2</name>
    <name evidence="2" type="ORF">BN997_04223</name>
</gene>
<dbReference type="SUPFAM" id="SSF50341">
    <property type="entry name" value="CheW-like"/>
    <property type="match status" value="1"/>
</dbReference>
<dbReference type="AlphaFoldDB" id="A0A0A1MXK8"/>